<organism evidence="1 2">
    <name type="scientific">Fusarium phyllophilum</name>
    <dbReference type="NCBI Taxonomy" id="47803"/>
    <lineage>
        <taxon>Eukaryota</taxon>
        <taxon>Fungi</taxon>
        <taxon>Dikarya</taxon>
        <taxon>Ascomycota</taxon>
        <taxon>Pezizomycotina</taxon>
        <taxon>Sordariomycetes</taxon>
        <taxon>Hypocreomycetidae</taxon>
        <taxon>Hypocreales</taxon>
        <taxon>Nectriaceae</taxon>
        <taxon>Fusarium</taxon>
        <taxon>Fusarium fujikuroi species complex</taxon>
    </lineage>
</organism>
<sequence>MALSTTPLFEFHYECDGRLVVRETHYAENKLVQDGHSGPPLHIHGGQTEYFQVESGTLAVIRNGKKSILTKGGGIIKIPPGTRYCIPSSVSTARLPPRLRRSGHTTFSLSARLTWLEQRHPPVAAMVGASVDAKAVSLYIGSSGWEASSRIRVRLSGV</sequence>
<dbReference type="InterPro" id="IPR014710">
    <property type="entry name" value="RmlC-like_jellyroll"/>
</dbReference>
<keyword evidence="2" id="KW-1185">Reference proteome</keyword>
<dbReference type="SUPFAM" id="SSF51182">
    <property type="entry name" value="RmlC-like cupins"/>
    <property type="match status" value="1"/>
</dbReference>
<reference evidence="1 2" key="1">
    <citation type="submission" date="2020-05" db="EMBL/GenBank/DDBJ databases">
        <title>Identification and distribution of gene clusters putatively required for synthesis of sphingolipid metabolism inhibitors in phylogenetically diverse species of the filamentous fungus Fusarium.</title>
        <authorList>
            <person name="Kim H.-S."/>
            <person name="Busman M."/>
            <person name="Brown D.W."/>
            <person name="Divon H."/>
            <person name="Uhlig S."/>
            <person name="Proctor R.H."/>
        </authorList>
    </citation>
    <scope>NUCLEOTIDE SEQUENCE [LARGE SCALE GENOMIC DNA]</scope>
    <source>
        <strain evidence="1 2">NRRL 13617</strain>
    </source>
</reference>
<evidence type="ECO:0000313" key="1">
    <source>
        <dbReference type="EMBL" id="KAF5544155.1"/>
    </source>
</evidence>
<dbReference type="InterPro" id="IPR011051">
    <property type="entry name" value="RmlC_Cupin_sf"/>
</dbReference>
<dbReference type="Proteomes" id="UP000582016">
    <property type="component" value="Unassembled WGS sequence"/>
</dbReference>
<dbReference type="CDD" id="cd02208">
    <property type="entry name" value="cupin_RmlC-like"/>
    <property type="match status" value="1"/>
</dbReference>
<dbReference type="EMBL" id="JAAOAQ010000502">
    <property type="protein sequence ID" value="KAF5544155.1"/>
    <property type="molecule type" value="Genomic_DNA"/>
</dbReference>
<proteinExistence type="predicted"/>
<protein>
    <submittedName>
        <fullName evidence="1">Ankyrin repeat domain-containing protein</fullName>
    </submittedName>
</protein>
<accession>A0A8H5IVJ5</accession>
<name>A0A8H5IVJ5_9HYPO</name>
<evidence type="ECO:0000313" key="2">
    <source>
        <dbReference type="Proteomes" id="UP000582016"/>
    </source>
</evidence>
<dbReference type="Gene3D" id="2.60.120.10">
    <property type="entry name" value="Jelly Rolls"/>
    <property type="match status" value="1"/>
</dbReference>
<comment type="caution">
    <text evidence="1">The sequence shown here is derived from an EMBL/GenBank/DDBJ whole genome shotgun (WGS) entry which is preliminary data.</text>
</comment>
<dbReference type="AlphaFoldDB" id="A0A8H5IVJ5"/>
<dbReference type="OrthoDB" id="9976870at2759"/>
<gene>
    <name evidence="1" type="ORF">FPHYL_11091</name>
</gene>